<dbReference type="EMBL" id="JLXW01000005">
    <property type="protein sequence ID" value="KBZ64365.1"/>
    <property type="molecule type" value="Genomic_DNA"/>
</dbReference>
<keyword evidence="2" id="KW-1185">Reference proteome</keyword>
<accession>A0A051U5L9</accession>
<reference evidence="1 2" key="1">
    <citation type="submission" date="2014-04" db="EMBL/GenBank/DDBJ databases">
        <title>The Genome Sequence of Mycobacterium tuberculosis TKK-01-0051.</title>
        <authorList>
            <consortium name="The Broad Institute Genomics Platform"/>
            <consortium name="The Broad Institute Genome Sequencing Center for Infectious Disease"/>
            <person name="Earl A.M."/>
            <person name="Cohen K."/>
            <person name="Pym A."/>
            <person name="Bishai W."/>
            <person name="Maharaj K."/>
            <person name="Desjardins C."/>
            <person name="Abeel T."/>
            <person name="Young S."/>
            <person name="Zeng Q."/>
            <person name="Gargeya S."/>
            <person name="Abouelleil A."/>
            <person name="Alvarado L."/>
            <person name="Chapman S.B."/>
            <person name="Gainer-Dewar J."/>
            <person name="Goldberg J."/>
            <person name="Griggs A."/>
            <person name="Gujja S."/>
            <person name="Hansen M."/>
            <person name="Howarth C."/>
            <person name="Imamovic A."/>
            <person name="Larimer J."/>
            <person name="Murphy C."/>
            <person name="Naylor J."/>
            <person name="Pearson M."/>
            <person name="Poon T.W."/>
            <person name="Priest M."/>
            <person name="Roberts A."/>
            <person name="Saif S."/>
            <person name="Shea T."/>
            <person name="Sykes S."/>
            <person name="Wortman J."/>
            <person name="Nusbaum C."/>
            <person name="Birren B."/>
        </authorList>
    </citation>
    <scope>NUCLEOTIDE SEQUENCE [LARGE SCALE GENOMIC DNA]</scope>
    <source>
        <strain evidence="1 2">TKK-01-0051</strain>
    </source>
</reference>
<gene>
    <name evidence="1" type="ORF">K875_01751</name>
</gene>
<dbReference type="HOGENOM" id="CLU_186840_0_0_11"/>
<evidence type="ECO:0000313" key="2">
    <source>
        <dbReference type="Proteomes" id="UP000025947"/>
    </source>
</evidence>
<proteinExistence type="predicted"/>
<evidence type="ECO:0008006" key="3">
    <source>
        <dbReference type="Google" id="ProtNLM"/>
    </source>
</evidence>
<protein>
    <recommendedName>
        <fullName evidence="3">Long chain fatty acid-CoA synthetase Faa4p</fullName>
    </recommendedName>
</protein>
<name>A0A051U5L9_9MYCO</name>
<dbReference type="Proteomes" id="UP000025947">
    <property type="component" value="Unassembled WGS sequence"/>
</dbReference>
<evidence type="ECO:0000313" key="1">
    <source>
        <dbReference type="EMBL" id="KBZ64365.1"/>
    </source>
</evidence>
<organism evidence="1 2">
    <name type="scientific">Mycobacterium [tuberculosis] TKK-01-0051</name>
    <dbReference type="NCBI Taxonomy" id="1324261"/>
    <lineage>
        <taxon>Bacteria</taxon>
        <taxon>Bacillati</taxon>
        <taxon>Actinomycetota</taxon>
        <taxon>Actinomycetes</taxon>
        <taxon>Mycobacteriales</taxon>
        <taxon>Mycobacteriaceae</taxon>
        <taxon>Mycobacterium</taxon>
        <taxon>Mycobacterium avium complex (MAC)</taxon>
    </lineage>
</organism>
<dbReference type="PATRIC" id="fig|1324261.3.peg.1763"/>
<dbReference type="AlphaFoldDB" id="A0A051U5L9"/>
<comment type="caution">
    <text evidence="1">The sequence shown here is derived from an EMBL/GenBank/DDBJ whole genome shotgun (WGS) entry which is preliminary data.</text>
</comment>
<sequence>MSVQPTLLRRQSLRSARRQRVAPRVKRPMVGQCFDIEITRDADGWMIRIPEIGRATRAVSRATVELAARECVATWTGIPIGYVAVYVASETS</sequence>